<dbReference type="InterPro" id="IPR022476">
    <property type="entry name" value="Spore_YabP/YqfC"/>
</dbReference>
<dbReference type="Pfam" id="PF07873">
    <property type="entry name" value="YabP"/>
    <property type="match status" value="1"/>
</dbReference>
<organism evidence="1 2">
    <name type="scientific">Clostridium brassicae</name>
    <dbReference type="NCBI Taxonomy" id="2999072"/>
    <lineage>
        <taxon>Bacteria</taxon>
        <taxon>Bacillati</taxon>
        <taxon>Bacillota</taxon>
        <taxon>Clostridia</taxon>
        <taxon>Eubacteriales</taxon>
        <taxon>Clostridiaceae</taxon>
        <taxon>Clostridium</taxon>
    </lineage>
</organism>
<sequence>MKEKLDRTKENMAEKLDLPRDIVLNMPKITITGDNEIKIENHKGIVIFEEGQIKINSNVGIVSVQGSKLEILFIGGSTIIVGGKFKGITYEGIAYE</sequence>
<keyword evidence="2" id="KW-1185">Reference proteome</keyword>
<accession>A0ABT4DBL9</accession>
<dbReference type="EMBL" id="JAPQFJ010000015">
    <property type="protein sequence ID" value="MCY6959700.1"/>
    <property type="molecule type" value="Genomic_DNA"/>
</dbReference>
<evidence type="ECO:0000313" key="1">
    <source>
        <dbReference type="EMBL" id="MCY6959700.1"/>
    </source>
</evidence>
<gene>
    <name evidence="1" type="primary">yqfC</name>
    <name evidence="1" type="ORF">OW729_13860</name>
</gene>
<evidence type="ECO:0000313" key="2">
    <source>
        <dbReference type="Proteomes" id="UP001144612"/>
    </source>
</evidence>
<protein>
    <submittedName>
        <fullName evidence="1">Sporulation protein YqfC</fullName>
    </submittedName>
</protein>
<dbReference type="Proteomes" id="UP001144612">
    <property type="component" value="Unassembled WGS sequence"/>
</dbReference>
<comment type="caution">
    <text evidence="1">The sequence shown here is derived from an EMBL/GenBank/DDBJ whole genome shotgun (WGS) entry which is preliminary data.</text>
</comment>
<reference evidence="1" key="1">
    <citation type="submission" date="2022-12" db="EMBL/GenBank/DDBJ databases">
        <title>Clostridium sp. nov., isolated from industrial wastewater.</title>
        <authorList>
            <person name="Jiayan W."/>
        </authorList>
    </citation>
    <scope>NUCLEOTIDE SEQUENCE</scope>
    <source>
        <strain evidence="1">ZC22-4</strain>
    </source>
</reference>
<name>A0ABT4DBL9_9CLOT</name>
<dbReference type="NCBIfam" id="TIGR02856">
    <property type="entry name" value="spore_yqfC"/>
    <property type="match status" value="1"/>
</dbReference>
<dbReference type="RefSeq" id="WP_268062135.1">
    <property type="nucleotide sequence ID" value="NZ_JAPQFJ010000015.1"/>
</dbReference>
<proteinExistence type="predicted"/>
<dbReference type="InterPro" id="IPR022477">
    <property type="entry name" value="Spore_YqfC"/>
</dbReference>